<proteinExistence type="predicted"/>
<organism evidence="1 2">
    <name type="scientific">Methanoculleus bourgensis</name>
    <dbReference type="NCBI Taxonomy" id="83986"/>
    <lineage>
        <taxon>Archaea</taxon>
        <taxon>Methanobacteriati</taxon>
        <taxon>Methanobacteriota</taxon>
        <taxon>Stenosarchaea group</taxon>
        <taxon>Methanomicrobia</taxon>
        <taxon>Methanomicrobiales</taxon>
        <taxon>Methanomicrobiaceae</taxon>
        <taxon>Methanoculleus</taxon>
    </lineage>
</organism>
<comment type="caution">
    <text evidence="1">The sequence shown here is derived from an EMBL/GenBank/DDBJ whole genome shotgun (WGS) entry which is preliminary data.</text>
</comment>
<dbReference type="Proteomes" id="UP000737555">
    <property type="component" value="Unassembled WGS sequence"/>
</dbReference>
<gene>
    <name evidence="1" type="ORF">HQQ74_03870</name>
</gene>
<protein>
    <submittedName>
        <fullName evidence="1">Uncharacterized protein</fullName>
    </submittedName>
</protein>
<dbReference type="Gene3D" id="3.20.20.150">
    <property type="entry name" value="Divalent-metal-dependent TIM barrel enzymes"/>
    <property type="match status" value="1"/>
</dbReference>
<reference evidence="1" key="1">
    <citation type="submission" date="2020-05" db="EMBL/GenBank/DDBJ databases">
        <title>The first insight into the ecology of ammonia-tolerant syntrophic propionate oxidizing bacteria.</title>
        <authorList>
            <person name="Singh A."/>
            <person name="Schnurer A."/>
            <person name="Westerholm M."/>
        </authorList>
    </citation>
    <scope>NUCLEOTIDE SEQUENCE</scope>
    <source>
        <strain evidence="1">MAG54</strain>
    </source>
</reference>
<evidence type="ECO:0000313" key="1">
    <source>
        <dbReference type="EMBL" id="NQS77843.1"/>
    </source>
</evidence>
<sequence length="299" mass="33208">MPGADYIYPNVTEVTRRGGLLERWGLAEPLGCTYIEIPADFIKNRTEVERTGQDIGSMLTRSSIEQLYRQDAGLPSSLGYLLHTEPGIPRRDHHGRQVKAELRWRDPEWVIALGDMLLEVGDFLGVPPDIIEIHPGDRKNTHADIATGMHTLITAHKNAFGVEPLVLLENHKDQSISTGSQMRAFWATLTGLEPGIADLAGIALDPWHLHAATREDFARSLRQIPPEALKAFHIHNDLRPPSVTDDVPWSEVFSVIRGLPGRPYIKPAVYQKSRVAEAVAFCEKMLAAPQVRYAAGPQA</sequence>
<name>A0A8T7H0C0_9EURY</name>
<dbReference type="AlphaFoldDB" id="A0A8T7H0C0"/>
<dbReference type="SUPFAM" id="SSF51658">
    <property type="entry name" value="Xylose isomerase-like"/>
    <property type="match status" value="1"/>
</dbReference>
<accession>A0A8T7H0C0</accession>
<dbReference type="InterPro" id="IPR036237">
    <property type="entry name" value="Xyl_isomerase-like_sf"/>
</dbReference>
<dbReference type="EMBL" id="JABMJE010000035">
    <property type="protein sequence ID" value="NQS77843.1"/>
    <property type="molecule type" value="Genomic_DNA"/>
</dbReference>
<evidence type="ECO:0000313" key="2">
    <source>
        <dbReference type="Proteomes" id="UP000737555"/>
    </source>
</evidence>